<evidence type="ECO:0000313" key="2">
    <source>
        <dbReference type="Proteomes" id="UP001164539"/>
    </source>
</evidence>
<keyword evidence="2" id="KW-1185">Reference proteome</keyword>
<dbReference type="Proteomes" id="UP001164539">
    <property type="component" value="Chromosome 10"/>
</dbReference>
<proteinExistence type="predicted"/>
<organism evidence="1 2">
    <name type="scientific">Melia azedarach</name>
    <name type="common">Chinaberry tree</name>
    <dbReference type="NCBI Taxonomy" id="155640"/>
    <lineage>
        <taxon>Eukaryota</taxon>
        <taxon>Viridiplantae</taxon>
        <taxon>Streptophyta</taxon>
        <taxon>Embryophyta</taxon>
        <taxon>Tracheophyta</taxon>
        <taxon>Spermatophyta</taxon>
        <taxon>Magnoliopsida</taxon>
        <taxon>eudicotyledons</taxon>
        <taxon>Gunneridae</taxon>
        <taxon>Pentapetalae</taxon>
        <taxon>rosids</taxon>
        <taxon>malvids</taxon>
        <taxon>Sapindales</taxon>
        <taxon>Meliaceae</taxon>
        <taxon>Melia</taxon>
    </lineage>
</organism>
<gene>
    <name evidence="1" type="ORF">OWV82_017869</name>
</gene>
<dbReference type="EMBL" id="CM051403">
    <property type="protein sequence ID" value="KAJ4707810.1"/>
    <property type="molecule type" value="Genomic_DNA"/>
</dbReference>
<name>A0ACC1X8S5_MELAZ</name>
<sequence length="190" mass="21355">MARPQQRYRGVRQRHWGSWVSEIRHPLLKTRIWLGTFETAEDAARAYDEAARLMCGPRARTNFPYNPNASQSSSSKLLSATLTAKLHRCYMASLQMTKSSTNETQKAPTSHAITANGIAGKGSEMATQLPEKRPLVVQENTEPNWVVKKAQVETAQQFKPLEDDHIEQMIEELLDYGSIELCSVVPTQAL</sequence>
<accession>A0ACC1X8S5</accession>
<reference evidence="1 2" key="1">
    <citation type="journal article" date="2023" name="Science">
        <title>Complex scaffold remodeling in plant triterpene biosynthesis.</title>
        <authorList>
            <person name="De La Pena R."/>
            <person name="Hodgson H."/>
            <person name="Liu J.C."/>
            <person name="Stephenson M.J."/>
            <person name="Martin A.C."/>
            <person name="Owen C."/>
            <person name="Harkess A."/>
            <person name="Leebens-Mack J."/>
            <person name="Jimenez L.E."/>
            <person name="Osbourn A."/>
            <person name="Sattely E.S."/>
        </authorList>
    </citation>
    <scope>NUCLEOTIDE SEQUENCE [LARGE SCALE GENOMIC DNA]</scope>
    <source>
        <strain evidence="2">cv. JPN11</strain>
        <tissue evidence="1">Leaf</tissue>
    </source>
</reference>
<protein>
    <submittedName>
        <fullName evidence="1">Ethylene-responsive transcription factor</fullName>
    </submittedName>
</protein>
<comment type="caution">
    <text evidence="1">The sequence shown here is derived from an EMBL/GenBank/DDBJ whole genome shotgun (WGS) entry which is preliminary data.</text>
</comment>
<evidence type="ECO:0000313" key="1">
    <source>
        <dbReference type="EMBL" id="KAJ4707810.1"/>
    </source>
</evidence>